<keyword evidence="2" id="KW-0732">Signal</keyword>
<dbReference type="InterPro" id="IPR005069">
    <property type="entry name" value="Nucl-diP-sugar_transferase"/>
</dbReference>
<proteinExistence type="predicted"/>
<dbReference type="PANTHER" id="PTHR46936">
    <property type="entry name" value="ARABINOSYLTRANSFERASE XEG113"/>
    <property type="match status" value="1"/>
</dbReference>
<sequence length="836" mass="92569">MALAVPLAAAAALVTLFSSSYLLDQTSWKAREVSIEWSDPSQPSLNEYHGAAVHRETHGGSAHEPEPLSHSPVPSGGASPPLATPPALARFSARDFEGNFLVARREAVPQQASYRRQLLKSLLGMALLLDRTLILPAVLCNCRDVNLTVCDGPVAPPFDCPLLEALDARAWATSTRVRFRPPRFLLAEQPADFRRSHVRLLLPDGMDDGELKYALRSYGTTRLLEIQKAHASFCGWDTRMPGNTERMASFEEYADALLRTSDGAAKVSLHQCTHYRGGTGEVLQFTNIGQADERHLVTASRDRLPERVRNLPNGTHLMVTFATGSVATMALNWVATVRKAGVQDILLGALDQKMMDACAPHQVPCVLIEGGAVTKALAERKVGNVRSDPALYPKMSVLKVGFYRELLSFGFNVWACDADAIIINDPRPMMTMSPWTAADVAIATDCIDLPGDTRYPLLHCDFNTGLVFLRSNPTMLDFTDRWRETIANAKETRIRDQAAFNMMTHLRPMKQHKVNGVWLERIFEATDGGDGSIRLGVLPTAKYLNGHTFFVQHVHTLPNAPRAYTVHMTYQFAEGSKFAYGKRQRLRQAGLWLVDSDDYFNGRYVAVSEEGATLPVKPMGIDVDSRDAVKYHLAEAAHRLKVMRALLAIGKATARDVILPRMLCYCDFMWKEMKNCRVGGAETMRLPFDCPMDHVFDTPLFFENSLGVGVREPSFLQNARVPPNVSGSIAKIDLPKAQTDKQLLRALAPHSSAGVLEIRDAVDVFCGFEDAQTNEAFLRETQRLLTYRRTPFCMIEGSDNAPMFSNCCSPRKPGDKFFPCIHGFDGPSPLPQCGSS</sequence>
<dbReference type="EMBL" id="JBGBPQ010000002">
    <property type="protein sequence ID" value="KAL1528538.1"/>
    <property type="molecule type" value="Genomic_DNA"/>
</dbReference>
<feature type="region of interest" description="Disordered" evidence="1">
    <location>
        <begin position="55"/>
        <end position="81"/>
    </location>
</feature>
<dbReference type="PANTHER" id="PTHR46936:SF1">
    <property type="entry name" value="ARABINOSYLTRANSFERASE XEG113"/>
    <property type="match status" value="1"/>
</dbReference>
<reference evidence="4 5" key="1">
    <citation type="journal article" date="2024" name="Science">
        <title>Giant polyketide synthase enzymes in the biosynthesis of giant marine polyether toxins.</title>
        <authorList>
            <person name="Fallon T.R."/>
            <person name="Shende V.V."/>
            <person name="Wierzbicki I.H."/>
            <person name="Pendleton A.L."/>
            <person name="Watervoot N.F."/>
            <person name="Auber R.P."/>
            <person name="Gonzalez D.J."/>
            <person name="Wisecaver J.H."/>
            <person name="Moore B.S."/>
        </authorList>
    </citation>
    <scope>NUCLEOTIDE SEQUENCE [LARGE SCALE GENOMIC DNA]</scope>
    <source>
        <strain evidence="4 5">12B1</strain>
    </source>
</reference>
<feature type="compositionally biased region" description="Basic and acidic residues" evidence="1">
    <location>
        <begin position="55"/>
        <end position="67"/>
    </location>
</feature>
<dbReference type="GO" id="GO:0005794">
    <property type="term" value="C:Golgi apparatus"/>
    <property type="evidence" value="ECO:0007669"/>
    <property type="project" value="TreeGrafter"/>
</dbReference>
<evidence type="ECO:0000256" key="1">
    <source>
        <dbReference type="SAM" id="MobiDB-lite"/>
    </source>
</evidence>
<dbReference type="AlphaFoldDB" id="A0AB34K5P5"/>
<organism evidence="4 5">
    <name type="scientific">Prymnesium parvum</name>
    <name type="common">Toxic golden alga</name>
    <dbReference type="NCBI Taxonomy" id="97485"/>
    <lineage>
        <taxon>Eukaryota</taxon>
        <taxon>Haptista</taxon>
        <taxon>Haptophyta</taxon>
        <taxon>Prymnesiophyceae</taxon>
        <taxon>Prymnesiales</taxon>
        <taxon>Prymnesiaceae</taxon>
        <taxon>Prymnesium</taxon>
    </lineage>
</organism>
<evidence type="ECO:0000259" key="3">
    <source>
        <dbReference type="Pfam" id="PF03407"/>
    </source>
</evidence>
<gene>
    <name evidence="4" type="ORF">AB1Y20_009881</name>
</gene>
<dbReference type="Proteomes" id="UP001515480">
    <property type="component" value="Unassembled WGS sequence"/>
</dbReference>
<protein>
    <recommendedName>
        <fullName evidence="3">Nucleotide-diphospho-sugar transferase domain-containing protein</fullName>
    </recommendedName>
</protein>
<evidence type="ECO:0000313" key="4">
    <source>
        <dbReference type="EMBL" id="KAL1528538.1"/>
    </source>
</evidence>
<evidence type="ECO:0000313" key="5">
    <source>
        <dbReference type="Proteomes" id="UP001515480"/>
    </source>
</evidence>
<name>A0AB34K5P5_PRYPA</name>
<feature type="chain" id="PRO_5044306200" description="Nucleotide-diphospho-sugar transferase domain-containing protein" evidence="2">
    <location>
        <begin position="20"/>
        <end position="836"/>
    </location>
</feature>
<feature type="domain" description="Nucleotide-diphospho-sugar transferase" evidence="3">
    <location>
        <begin position="342"/>
        <end position="577"/>
    </location>
</feature>
<comment type="caution">
    <text evidence="4">The sequence shown here is derived from an EMBL/GenBank/DDBJ whole genome shotgun (WGS) entry which is preliminary data.</text>
</comment>
<dbReference type="InterPro" id="IPR053250">
    <property type="entry name" value="Glycosyltransferase_77"/>
</dbReference>
<dbReference type="GO" id="GO:0052636">
    <property type="term" value="F:arabinosyltransferase activity"/>
    <property type="evidence" value="ECO:0007669"/>
    <property type="project" value="TreeGrafter"/>
</dbReference>
<accession>A0AB34K5P5</accession>
<keyword evidence="5" id="KW-1185">Reference proteome</keyword>
<feature type="signal peptide" evidence="2">
    <location>
        <begin position="1"/>
        <end position="19"/>
    </location>
</feature>
<dbReference type="Pfam" id="PF03407">
    <property type="entry name" value="Nucleotid_trans"/>
    <property type="match status" value="1"/>
</dbReference>
<evidence type="ECO:0000256" key="2">
    <source>
        <dbReference type="SAM" id="SignalP"/>
    </source>
</evidence>